<reference evidence="1" key="1">
    <citation type="submission" date="2021-06" db="EMBL/GenBank/DDBJ databases">
        <authorList>
            <person name="Kallberg Y."/>
            <person name="Tangrot J."/>
            <person name="Rosling A."/>
        </authorList>
    </citation>
    <scope>NUCLEOTIDE SEQUENCE</scope>
    <source>
        <strain evidence="1">MA461A</strain>
    </source>
</reference>
<evidence type="ECO:0000313" key="1">
    <source>
        <dbReference type="EMBL" id="CAG8852103.1"/>
    </source>
</evidence>
<feature type="non-terminal residue" evidence="1">
    <location>
        <position position="1"/>
    </location>
</feature>
<comment type="caution">
    <text evidence="1">The sequence shown here is derived from an EMBL/GenBank/DDBJ whole genome shotgun (WGS) entry which is preliminary data.</text>
</comment>
<gene>
    <name evidence="1" type="ORF">RPERSI_LOCUS36906</name>
</gene>
<dbReference type="Proteomes" id="UP000789920">
    <property type="component" value="Unassembled WGS sequence"/>
</dbReference>
<accession>A0ACA9T084</accession>
<organism evidence="1 2">
    <name type="scientific">Racocetra persica</name>
    <dbReference type="NCBI Taxonomy" id="160502"/>
    <lineage>
        <taxon>Eukaryota</taxon>
        <taxon>Fungi</taxon>
        <taxon>Fungi incertae sedis</taxon>
        <taxon>Mucoromycota</taxon>
        <taxon>Glomeromycotina</taxon>
        <taxon>Glomeromycetes</taxon>
        <taxon>Diversisporales</taxon>
        <taxon>Gigasporaceae</taxon>
        <taxon>Racocetra</taxon>
    </lineage>
</organism>
<protein>
    <submittedName>
        <fullName evidence="1">1203_t:CDS:1</fullName>
    </submittedName>
</protein>
<dbReference type="EMBL" id="CAJVQC010180009">
    <property type="protein sequence ID" value="CAG8852103.1"/>
    <property type="molecule type" value="Genomic_DNA"/>
</dbReference>
<keyword evidence="2" id="KW-1185">Reference proteome</keyword>
<proteinExistence type="predicted"/>
<sequence length="96" mass="11299">QKIDDKTFRRISRFINIHNRRGDNKEMCEKAFHIIPAQEERIEFLADHAPEELLKSYVKTKQFHNAGEFLHSRGNFEEAALMFSHSANIKDIIESL</sequence>
<evidence type="ECO:0000313" key="2">
    <source>
        <dbReference type="Proteomes" id="UP000789920"/>
    </source>
</evidence>
<feature type="non-terminal residue" evidence="1">
    <location>
        <position position="96"/>
    </location>
</feature>
<name>A0ACA9T084_9GLOM</name>